<evidence type="ECO:0000313" key="3">
    <source>
        <dbReference type="Proteomes" id="UP000527355"/>
    </source>
</evidence>
<dbReference type="EMBL" id="JABWUV010000001">
    <property type="protein sequence ID" value="KAF6386301.1"/>
    <property type="molecule type" value="Genomic_DNA"/>
</dbReference>
<proteinExistence type="predicted"/>
<organism evidence="2 3">
    <name type="scientific">Myotis myotis</name>
    <name type="common">Greater mouse-eared bat</name>
    <name type="synonym">Vespertilio myotis</name>
    <dbReference type="NCBI Taxonomy" id="51298"/>
    <lineage>
        <taxon>Eukaryota</taxon>
        <taxon>Metazoa</taxon>
        <taxon>Chordata</taxon>
        <taxon>Craniata</taxon>
        <taxon>Vertebrata</taxon>
        <taxon>Euteleostomi</taxon>
        <taxon>Mammalia</taxon>
        <taxon>Eutheria</taxon>
        <taxon>Laurasiatheria</taxon>
        <taxon>Chiroptera</taxon>
        <taxon>Yangochiroptera</taxon>
        <taxon>Vespertilionidae</taxon>
        <taxon>Myotis</taxon>
    </lineage>
</organism>
<dbReference type="Proteomes" id="UP000527355">
    <property type="component" value="Unassembled WGS sequence"/>
</dbReference>
<name>A0A7J8AJ11_MYOMY</name>
<accession>A0A7J8AJ11</accession>
<feature type="compositionally biased region" description="Polar residues" evidence="1">
    <location>
        <begin position="63"/>
        <end position="73"/>
    </location>
</feature>
<protein>
    <submittedName>
        <fullName evidence="2">Cingulin like 1</fullName>
    </submittedName>
</protein>
<sequence length="73" mass="8289">MWRSWPVGAPHSRPRGMLSCACRPWRRRTSGCGAAWASWSRAWRGCRGRLLTFKATRPKPRTRSGSTRGKSDS</sequence>
<evidence type="ECO:0000256" key="1">
    <source>
        <dbReference type="SAM" id="MobiDB-lite"/>
    </source>
</evidence>
<gene>
    <name evidence="2" type="ORF">mMyoMyo1_002754</name>
</gene>
<reference evidence="2 3" key="1">
    <citation type="journal article" date="2020" name="Nature">
        <title>Six reference-quality genomes reveal evolution of bat adaptations.</title>
        <authorList>
            <person name="Jebb D."/>
            <person name="Huang Z."/>
            <person name="Pippel M."/>
            <person name="Hughes G.M."/>
            <person name="Lavrichenko K."/>
            <person name="Devanna P."/>
            <person name="Winkler S."/>
            <person name="Jermiin L.S."/>
            <person name="Skirmuntt E.C."/>
            <person name="Katzourakis A."/>
            <person name="Burkitt-Gray L."/>
            <person name="Ray D.A."/>
            <person name="Sullivan K.A.M."/>
            <person name="Roscito J.G."/>
            <person name="Kirilenko B.M."/>
            <person name="Davalos L.M."/>
            <person name="Corthals A.P."/>
            <person name="Power M.L."/>
            <person name="Jones G."/>
            <person name="Ransome R.D."/>
            <person name="Dechmann D.K.N."/>
            <person name="Locatelli A.G."/>
            <person name="Puechmaille S.J."/>
            <person name="Fedrigo O."/>
            <person name="Jarvis E.D."/>
            <person name="Hiller M."/>
            <person name="Vernes S.C."/>
            <person name="Myers E.W."/>
            <person name="Teeling E.C."/>
        </authorList>
    </citation>
    <scope>NUCLEOTIDE SEQUENCE [LARGE SCALE GENOMIC DNA]</scope>
    <source>
        <strain evidence="2">MMyoMyo1</strain>
        <tissue evidence="2">Flight muscle</tissue>
    </source>
</reference>
<comment type="caution">
    <text evidence="2">The sequence shown here is derived from an EMBL/GenBank/DDBJ whole genome shotgun (WGS) entry which is preliminary data.</text>
</comment>
<dbReference type="AlphaFoldDB" id="A0A7J8AJ11"/>
<feature type="region of interest" description="Disordered" evidence="1">
    <location>
        <begin position="54"/>
        <end position="73"/>
    </location>
</feature>
<evidence type="ECO:0000313" key="2">
    <source>
        <dbReference type="EMBL" id="KAF6386301.1"/>
    </source>
</evidence>
<keyword evidence="3" id="KW-1185">Reference proteome</keyword>